<feature type="compositionally biased region" description="Basic and acidic residues" evidence="1">
    <location>
        <begin position="510"/>
        <end position="529"/>
    </location>
</feature>
<feature type="domain" description="Transposase Tc1-like" evidence="3">
    <location>
        <begin position="169"/>
        <end position="240"/>
    </location>
</feature>
<feature type="compositionally biased region" description="Low complexity" evidence="1">
    <location>
        <begin position="477"/>
        <end position="489"/>
    </location>
</feature>
<dbReference type="AlphaFoldDB" id="A0AAV4IHL0"/>
<feature type="chain" id="PRO_5043730348" evidence="2">
    <location>
        <begin position="24"/>
        <end position="598"/>
    </location>
</feature>
<sequence>MMMMMMMMITMINFSFFYTSSMTQRERLQAGFDYMEAMRGTRRRREMVPHRAQLDLIMGGKQIEFEERFDITREIQKLKSIAMPKHAKDLFHGRGIHLPQNHLSLHPRFQAPVEDDEPLLQTGLPISEVSIRMNVNRTTFRLRQRLHEADTLSDRPRCGRPRCTTQRQDRNLVRNHMNNRFLSASASSRQTRGRNNQRIGANAVRRRLSTSGLRARRPYIGPILTQRHGHQRTLWAQEHAAWDRIQWRSVVFSDEFRFRIDHADGRVRVWRRSGERYQANCVREHDSPNTVPFTTISMFSLTLPVLIPTQSTMPSIPRRSQVPPSSAATASDFPGPDINFQVNGGQSMLFRVNNGLRKHKPLPTIRGKSDAGLRVSSEPISLDRERLEVNRLSARLGLMPRVNRDVTSLTKSTAHAPTISRDRTWQADQKLVAKGLLEKTPASKHATKSHLAASDNTTTESTEKTGNPMNLPHPGGSAAAETVAAEASSQPDQSGTREATPLRLPTADPDLTRTEASSRDSKVRPRTEEGGSASVTPHPLRSHSLVKRLGGLTARPLRVWSPVVGLLAQSVILPGGFEEPGGRPGDLVAGSSGAQLGC</sequence>
<dbReference type="Proteomes" id="UP000762676">
    <property type="component" value="Unassembled WGS sequence"/>
</dbReference>
<dbReference type="GO" id="GO:0003677">
    <property type="term" value="F:DNA binding"/>
    <property type="evidence" value="ECO:0007669"/>
    <property type="project" value="InterPro"/>
</dbReference>
<keyword evidence="5" id="KW-1185">Reference proteome</keyword>
<organism evidence="4 5">
    <name type="scientific">Elysia marginata</name>
    <dbReference type="NCBI Taxonomy" id="1093978"/>
    <lineage>
        <taxon>Eukaryota</taxon>
        <taxon>Metazoa</taxon>
        <taxon>Spiralia</taxon>
        <taxon>Lophotrochozoa</taxon>
        <taxon>Mollusca</taxon>
        <taxon>Gastropoda</taxon>
        <taxon>Heterobranchia</taxon>
        <taxon>Euthyneura</taxon>
        <taxon>Panpulmonata</taxon>
        <taxon>Sacoglossa</taxon>
        <taxon>Placobranchoidea</taxon>
        <taxon>Plakobranchidae</taxon>
        <taxon>Elysia</taxon>
    </lineage>
</organism>
<dbReference type="GO" id="GO:0006313">
    <property type="term" value="P:DNA transposition"/>
    <property type="evidence" value="ECO:0007669"/>
    <property type="project" value="InterPro"/>
</dbReference>
<gene>
    <name evidence="4" type="ORF">ElyMa_003036200</name>
</gene>
<dbReference type="InterPro" id="IPR036397">
    <property type="entry name" value="RNaseH_sf"/>
</dbReference>
<dbReference type="Pfam" id="PF01498">
    <property type="entry name" value="HTH_Tnp_Tc3_2"/>
    <property type="match status" value="1"/>
</dbReference>
<dbReference type="InterPro" id="IPR002492">
    <property type="entry name" value="Transposase_Tc1-like"/>
</dbReference>
<feature type="region of interest" description="Disordered" evidence="1">
    <location>
        <begin position="438"/>
        <end position="541"/>
    </location>
</feature>
<comment type="caution">
    <text evidence="4">The sequence shown here is derived from an EMBL/GenBank/DDBJ whole genome shotgun (WGS) entry which is preliminary data.</text>
</comment>
<dbReference type="Gene3D" id="3.30.420.10">
    <property type="entry name" value="Ribonuclease H-like superfamily/Ribonuclease H"/>
    <property type="match status" value="1"/>
</dbReference>
<evidence type="ECO:0000313" key="5">
    <source>
        <dbReference type="Proteomes" id="UP000762676"/>
    </source>
</evidence>
<evidence type="ECO:0000259" key="3">
    <source>
        <dbReference type="Pfam" id="PF01498"/>
    </source>
</evidence>
<keyword evidence="2" id="KW-0732">Signal</keyword>
<name>A0AAV4IHL0_9GAST</name>
<reference evidence="4 5" key="1">
    <citation type="journal article" date="2021" name="Elife">
        <title>Chloroplast acquisition without the gene transfer in kleptoplastic sea slugs, Plakobranchus ocellatus.</title>
        <authorList>
            <person name="Maeda T."/>
            <person name="Takahashi S."/>
            <person name="Yoshida T."/>
            <person name="Shimamura S."/>
            <person name="Takaki Y."/>
            <person name="Nagai Y."/>
            <person name="Toyoda A."/>
            <person name="Suzuki Y."/>
            <person name="Arimoto A."/>
            <person name="Ishii H."/>
            <person name="Satoh N."/>
            <person name="Nishiyama T."/>
            <person name="Hasebe M."/>
            <person name="Maruyama T."/>
            <person name="Minagawa J."/>
            <person name="Obokata J."/>
            <person name="Shigenobu S."/>
        </authorList>
    </citation>
    <scope>NUCLEOTIDE SEQUENCE [LARGE SCALE GENOMIC DNA]</scope>
</reference>
<dbReference type="GO" id="GO:0015074">
    <property type="term" value="P:DNA integration"/>
    <property type="evidence" value="ECO:0007669"/>
    <property type="project" value="InterPro"/>
</dbReference>
<feature type="compositionally biased region" description="Polar residues" evidence="1">
    <location>
        <begin position="454"/>
        <end position="468"/>
    </location>
</feature>
<accession>A0AAV4IHL0</accession>
<proteinExistence type="predicted"/>
<evidence type="ECO:0000256" key="1">
    <source>
        <dbReference type="SAM" id="MobiDB-lite"/>
    </source>
</evidence>
<feature type="region of interest" description="Disordered" evidence="1">
    <location>
        <begin position="312"/>
        <end position="333"/>
    </location>
</feature>
<feature type="signal peptide" evidence="2">
    <location>
        <begin position="1"/>
        <end position="23"/>
    </location>
</feature>
<protein>
    <submittedName>
        <fullName evidence="4">Transposable element Tc1 transposase</fullName>
    </submittedName>
</protein>
<feature type="region of interest" description="Disordered" evidence="1">
    <location>
        <begin position="578"/>
        <end position="598"/>
    </location>
</feature>
<evidence type="ECO:0000256" key="2">
    <source>
        <dbReference type="SAM" id="SignalP"/>
    </source>
</evidence>
<dbReference type="EMBL" id="BMAT01006269">
    <property type="protein sequence ID" value="GFS09345.1"/>
    <property type="molecule type" value="Genomic_DNA"/>
</dbReference>
<evidence type="ECO:0000313" key="4">
    <source>
        <dbReference type="EMBL" id="GFS09345.1"/>
    </source>
</evidence>